<sequence length="82" mass="8405">MGIVDAINAVNMVVVAVISMASAANVVSMANATVISIVSAVNVVSMANATVVNMASINMVDVVNAVLPDPRGHLDLMVRKVQ</sequence>
<name>A0A481Z4A2_9VIRU</name>
<gene>
    <name evidence="2" type="ORF">LCPAC103_00260</name>
</gene>
<evidence type="ECO:0000256" key="1">
    <source>
        <dbReference type="SAM" id="Phobius"/>
    </source>
</evidence>
<dbReference type="EMBL" id="MK500478">
    <property type="protein sequence ID" value="QBK90345.1"/>
    <property type="molecule type" value="Genomic_DNA"/>
</dbReference>
<keyword evidence="1" id="KW-0812">Transmembrane</keyword>
<organism evidence="2">
    <name type="scientific">Pithovirus LCPAC103</name>
    <dbReference type="NCBI Taxonomy" id="2506588"/>
    <lineage>
        <taxon>Viruses</taxon>
        <taxon>Pithoviruses</taxon>
    </lineage>
</organism>
<protein>
    <recommendedName>
        <fullName evidence="3">Transmembrane protein</fullName>
    </recommendedName>
</protein>
<proteinExistence type="predicted"/>
<accession>A0A481Z4A2</accession>
<evidence type="ECO:0008006" key="3">
    <source>
        <dbReference type="Google" id="ProtNLM"/>
    </source>
</evidence>
<keyword evidence="1" id="KW-1133">Transmembrane helix</keyword>
<evidence type="ECO:0000313" key="2">
    <source>
        <dbReference type="EMBL" id="QBK90345.1"/>
    </source>
</evidence>
<feature type="transmembrane region" description="Helical" evidence="1">
    <location>
        <begin position="6"/>
        <end position="27"/>
    </location>
</feature>
<keyword evidence="1" id="KW-0472">Membrane</keyword>
<reference evidence="2" key="1">
    <citation type="journal article" date="2019" name="MBio">
        <title>Virus Genomes from Deep Sea Sediments Expand the Ocean Megavirome and Support Independent Origins of Viral Gigantism.</title>
        <authorList>
            <person name="Backstrom D."/>
            <person name="Yutin N."/>
            <person name="Jorgensen S.L."/>
            <person name="Dharamshi J."/>
            <person name="Homa F."/>
            <person name="Zaremba-Niedwiedzka K."/>
            <person name="Spang A."/>
            <person name="Wolf Y.I."/>
            <person name="Koonin E.V."/>
            <person name="Ettema T.J."/>
        </authorList>
    </citation>
    <scope>NUCLEOTIDE SEQUENCE</scope>
</reference>